<name>A0A0F9IIN6_9ZZZZ</name>
<gene>
    <name evidence="1" type="ORF">LCGC14_1574560</name>
</gene>
<organism evidence="1">
    <name type="scientific">marine sediment metagenome</name>
    <dbReference type="NCBI Taxonomy" id="412755"/>
    <lineage>
        <taxon>unclassified sequences</taxon>
        <taxon>metagenomes</taxon>
        <taxon>ecological metagenomes</taxon>
    </lineage>
</organism>
<sequence length="103" mass="11670">IMALPAMRTYSDDNGGGIRDANLDKGWLTSMPTELKPYCPHCDLWHETKGEINECGRKKNILAVKWQRKAKKELSQEDGGRLDKLEGDMGEIKDLLKKLLEGK</sequence>
<dbReference type="EMBL" id="LAZR01012319">
    <property type="protein sequence ID" value="KKM27461.1"/>
    <property type="molecule type" value="Genomic_DNA"/>
</dbReference>
<dbReference type="AlphaFoldDB" id="A0A0F9IIN6"/>
<comment type="caution">
    <text evidence="1">The sequence shown here is derived from an EMBL/GenBank/DDBJ whole genome shotgun (WGS) entry which is preliminary data.</text>
</comment>
<reference evidence="1" key="1">
    <citation type="journal article" date="2015" name="Nature">
        <title>Complex archaea that bridge the gap between prokaryotes and eukaryotes.</title>
        <authorList>
            <person name="Spang A."/>
            <person name="Saw J.H."/>
            <person name="Jorgensen S.L."/>
            <person name="Zaremba-Niedzwiedzka K."/>
            <person name="Martijn J."/>
            <person name="Lind A.E."/>
            <person name="van Eijk R."/>
            <person name="Schleper C."/>
            <person name="Guy L."/>
            <person name="Ettema T.J."/>
        </authorList>
    </citation>
    <scope>NUCLEOTIDE SEQUENCE</scope>
</reference>
<feature type="non-terminal residue" evidence="1">
    <location>
        <position position="1"/>
    </location>
</feature>
<protein>
    <submittedName>
        <fullName evidence="1">Uncharacterized protein</fullName>
    </submittedName>
</protein>
<evidence type="ECO:0000313" key="1">
    <source>
        <dbReference type="EMBL" id="KKM27461.1"/>
    </source>
</evidence>
<accession>A0A0F9IIN6</accession>
<proteinExistence type="predicted"/>